<accession>A0A285RV57</accession>
<sequence length="64" mass="7570">MQVKEVGKVTLLNYSNREMVEAEKSDDSNAIFERKSFGERLKEYDGEIEIYEYDWGEPVGREMM</sequence>
<dbReference type="EMBL" id="OBMR01000004">
    <property type="protein sequence ID" value="SOB98412.1"/>
    <property type="molecule type" value="Genomic_DNA"/>
</dbReference>
<dbReference type="Proteomes" id="UP000219563">
    <property type="component" value="Unassembled WGS sequence"/>
</dbReference>
<evidence type="ECO:0000313" key="2">
    <source>
        <dbReference type="Proteomes" id="UP000219563"/>
    </source>
</evidence>
<proteinExistence type="predicted"/>
<gene>
    <name evidence="1" type="ORF">SAMN02910411_1447</name>
</gene>
<evidence type="ECO:0000313" key="1">
    <source>
        <dbReference type="EMBL" id="SOB98412.1"/>
    </source>
</evidence>
<protein>
    <submittedName>
        <fullName evidence="1">Uncharacterized protein</fullName>
    </submittedName>
</protein>
<organism evidence="1 2">
    <name type="scientific">Pseudobutyrivibrio ruminis DSM 9787</name>
    <dbReference type="NCBI Taxonomy" id="1123011"/>
    <lineage>
        <taxon>Bacteria</taxon>
        <taxon>Bacillati</taxon>
        <taxon>Bacillota</taxon>
        <taxon>Clostridia</taxon>
        <taxon>Lachnospirales</taxon>
        <taxon>Lachnospiraceae</taxon>
        <taxon>Pseudobutyrivibrio</taxon>
    </lineage>
</organism>
<name>A0A285RV57_9FIRM</name>
<reference evidence="1 2" key="1">
    <citation type="submission" date="2017-08" db="EMBL/GenBank/DDBJ databases">
        <authorList>
            <person name="de Groot N.N."/>
        </authorList>
    </citation>
    <scope>NUCLEOTIDE SEQUENCE [LARGE SCALE GENOMIC DNA]</scope>
    <source>
        <strain evidence="1 2">DSM 9787</strain>
    </source>
</reference>
<dbReference type="AlphaFoldDB" id="A0A285RV57"/>